<protein>
    <submittedName>
        <fullName evidence="2">Uncharacterized protein</fullName>
    </submittedName>
</protein>
<dbReference type="AlphaFoldDB" id="A0AAD1RS38"/>
<feature type="non-terminal residue" evidence="2">
    <location>
        <position position="78"/>
    </location>
</feature>
<name>A0AAD1RS38_PELCU</name>
<sequence>RQAALQRGWAYPTQTPTTERHPTRPEHLHPEELRRTTNDATHRQKIRTLPTGTNQRQSADRHRTPRTSQLRFPDMDCI</sequence>
<dbReference type="EMBL" id="OW240914">
    <property type="protein sequence ID" value="CAH2277161.1"/>
    <property type="molecule type" value="Genomic_DNA"/>
</dbReference>
<feature type="non-terminal residue" evidence="2">
    <location>
        <position position="1"/>
    </location>
</feature>
<evidence type="ECO:0000313" key="2">
    <source>
        <dbReference type="EMBL" id="CAH2277161.1"/>
    </source>
</evidence>
<organism evidence="2 3">
    <name type="scientific">Pelobates cultripes</name>
    <name type="common">Western spadefoot toad</name>
    <dbReference type="NCBI Taxonomy" id="61616"/>
    <lineage>
        <taxon>Eukaryota</taxon>
        <taxon>Metazoa</taxon>
        <taxon>Chordata</taxon>
        <taxon>Craniata</taxon>
        <taxon>Vertebrata</taxon>
        <taxon>Euteleostomi</taxon>
        <taxon>Amphibia</taxon>
        <taxon>Batrachia</taxon>
        <taxon>Anura</taxon>
        <taxon>Pelobatoidea</taxon>
        <taxon>Pelobatidae</taxon>
        <taxon>Pelobates</taxon>
    </lineage>
</organism>
<feature type="region of interest" description="Disordered" evidence="1">
    <location>
        <begin position="1"/>
        <end position="78"/>
    </location>
</feature>
<reference evidence="2" key="1">
    <citation type="submission" date="2022-03" db="EMBL/GenBank/DDBJ databases">
        <authorList>
            <person name="Alioto T."/>
            <person name="Alioto T."/>
            <person name="Gomez Garrido J."/>
        </authorList>
    </citation>
    <scope>NUCLEOTIDE SEQUENCE</scope>
</reference>
<keyword evidence="3" id="KW-1185">Reference proteome</keyword>
<evidence type="ECO:0000313" key="3">
    <source>
        <dbReference type="Proteomes" id="UP001295444"/>
    </source>
</evidence>
<feature type="compositionally biased region" description="Basic and acidic residues" evidence="1">
    <location>
        <begin position="18"/>
        <end position="42"/>
    </location>
</feature>
<proteinExistence type="predicted"/>
<evidence type="ECO:0000256" key="1">
    <source>
        <dbReference type="SAM" id="MobiDB-lite"/>
    </source>
</evidence>
<dbReference type="Proteomes" id="UP001295444">
    <property type="component" value="Chromosome 03"/>
</dbReference>
<gene>
    <name evidence="2" type="ORF">PECUL_23A015620</name>
</gene>
<accession>A0AAD1RS38</accession>